<dbReference type="Proteomes" id="UP001420932">
    <property type="component" value="Unassembled WGS sequence"/>
</dbReference>
<dbReference type="Pfam" id="PF05514">
    <property type="entry name" value="HR_lesion"/>
    <property type="match status" value="1"/>
</dbReference>
<feature type="chain" id="PRO_5042907763" description="HR-like lesion-inducer" evidence="2">
    <location>
        <begin position="23"/>
        <end position="157"/>
    </location>
</feature>
<evidence type="ECO:0000313" key="3">
    <source>
        <dbReference type="EMBL" id="KAK9160685.1"/>
    </source>
</evidence>
<keyword evidence="1" id="KW-0472">Membrane</keyword>
<accession>A0AAP0KYR7</accession>
<reference evidence="3 4" key="1">
    <citation type="submission" date="2024-01" db="EMBL/GenBank/DDBJ databases">
        <title>Genome assemblies of Stephania.</title>
        <authorList>
            <person name="Yang L."/>
        </authorList>
    </citation>
    <scope>NUCLEOTIDE SEQUENCE [LARGE SCALE GENOMIC DNA]</scope>
    <source>
        <strain evidence="3">YNDBR</strain>
        <tissue evidence="3">Leaf</tissue>
    </source>
</reference>
<protein>
    <recommendedName>
        <fullName evidence="5">HR-like lesion-inducer</fullName>
    </recommendedName>
</protein>
<evidence type="ECO:0008006" key="5">
    <source>
        <dbReference type="Google" id="ProtNLM"/>
    </source>
</evidence>
<keyword evidence="4" id="KW-1185">Reference proteome</keyword>
<dbReference type="InterPro" id="IPR008637">
    <property type="entry name" value="HR_lesion"/>
</dbReference>
<dbReference type="PANTHER" id="PTHR31474">
    <property type="entry name" value="HR-LIKE LESION-INDUCER"/>
    <property type="match status" value="1"/>
</dbReference>
<keyword evidence="1" id="KW-1133">Transmembrane helix</keyword>
<organism evidence="3 4">
    <name type="scientific">Stephania yunnanensis</name>
    <dbReference type="NCBI Taxonomy" id="152371"/>
    <lineage>
        <taxon>Eukaryota</taxon>
        <taxon>Viridiplantae</taxon>
        <taxon>Streptophyta</taxon>
        <taxon>Embryophyta</taxon>
        <taxon>Tracheophyta</taxon>
        <taxon>Spermatophyta</taxon>
        <taxon>Magnoliopsida</taxon>
        <taxon>Ranunculales</taxon>
        <taxon>Menispermaceae</taxon>
        <taxon>Menispermoideae</taxon>
        <taxon>Cissampelideae</taxon>
        <taxon>Stephania</taxon>
    </lineage>
</organism>
<sequence>MGFTSFVGRVLFASVFILSAWQEYNEFGIDGGPAAKAFRPKYNVFMKHIISYMGLQVPAVDVKHFIMAAIVLKSVGGLLFILGSSFGAFLLLLHLTFTTPILYDFYNYDIEKTQFVYLFVKFTQNLALFGALLFFLEMKNSLTRKLSKKKATKSKTH</sequence>
<proteinExistence type="predicted"/>
<feature type="signal peptide" evidence="2">
    <location>
        <begin position="1"/>
        <end position="22"/>
    </location>
</feature>
<dbReference type="PANTHER" id="PTHR31474:SF1">
    <property type="entry name" value="EXPRESSED PROTEIN"/>
    <property type="match status" value="1"/>
</dbReference>
<keyword evidence="2" id="KW-0732">Signal</keyword>
<feature type="transmembrane region" description="Helical" evidence="1">
    <location>
        <begin position="79"/>
        <end position="103"/>
    </location>
</feature>
<dbReference type="EMBL" id="JBBNAF010000003">
    <property type="protein sequence ID" value="KAK9160685.1"/>
    <property type="molecule type" value="Genomic_DNA"/>
</dbReference>
<keyword evidence="1" id="KW-0812">Transmembrane</keyword>
<evidence type="ECO:0000256" key="1">
    <source>
        <dbReference type="SAM" id="Phobius"/>
    </source>
</evidence>
<evidence type="ECO:0000256" key="2">
    <source>
        <dbReference type="SAM" id="SignalP"/>
    </source>
</evidence>
<dbReference type="AlphaFoldDB" id="A0AAP0KYR7"/>
<comment type="caution">
    <text evidence="3">The sequence shown here is derived from an EMBL/GenBank/DDBJ whole genome shotgun (WGS) entry which is preliminary data.</text>
</comment>
<gene>
    <name evidence="3" type="ORF">Syun_007026</name>
</gene>
<name>A0AAP0KYR7_9MAGN</name>
<feature type="transmembrane region" description="Helical" evidence="1">
    <location>
        <begin position="115"/>
        <end position="136"/>
    </location>
</feature>
<evidence type="ECO:0000313" key="4">
    <source>
        <dbReference type="Proteomes" id="UP001420932"/>
    </source>
</evidence>